<keyword evidence="1" id="KW-0238">DNA-binding</keyword>
<keyword evidence="1" id="KW-0539">Nucleus</keyword>
<reference evidence="3" key="1">
    <citation type="submission" date="2023-03" db="EMBL/GenBank/DDBJ databases">
        <authorList>
            <person name="Julca I."/>
        </authorList>
    </citation>
    <scope>NUCLEOTIDE SEQUENCE</scope>
</reference>
<evidence type="ECO:0000313" key="4">
    <source>
        <dbReference type="Proteomes" id="UP001161247"/>
    </source>
</evidence>
<dbReference type="PANTHER" id="PTHR47658">
    <property type="entry name" value="HIGH MOBILITY GROUP B PROTEIN 12-RELATED"/>
    <property type="match status" value="1"/>
</dbReference>
<dbReference type="Gene3D" id="1.10.30.10">
    <property type="entry name" value="High mobility group box domain"/>
    <property type="match status" value="1"/>
</dbReference>
<evidence type="ECO:0000256" key="1">
    <source>
        <dbReference type="PROSITE-ProRule" id="PRU00267"/>
    </source>
</evidence>
<protein>
    <submittedName>
        <fullName evidence="3">OLC1v1026937C3</fullName>
    </submittedName>
</protein>
<feature type="domain" description="HMG box" evidence="2">
    <location>
        <begin position="69"/>
        <end position="133"/>
    </location>
</feature>
<dbReference type="PROSITE" id="PS50118">
    <property type="entry name" value="HMG_BOX_2"/>
    <property type="match status" value="1"/>
</dbReference>
<evidence type="ECO:0000259" key="2">
    <source>
        <dbReference type="PROSITE" id="PS50118"/>
    </source>
</evidence>
<dbReference type="GO" id="GO:0010197">
    <property type="term" value="P:polar nucleus fusion"/>
    <property type="evidence" value="ECO:0007669"/>
    <property type="project" value="TreeGrafter"/>
</dbReference>
<accession>A0AAV1C913</accession>
<dbReference type="GO" id="GO:0005634">
    <property type="term" value="C:nucleus"/>
    <property type="evidence" value="ECO:0007669"/>
    <property type="project" value="UniProtKB-UniRule"/>
</dbReference>
<dbReference type="Proteomes" id="UP001161247">
    <property type="component" value="Chromosome 1"/>
</dbReference>
<dbReference type="SUPFAM" id="SSF47095">
    <property type="entry name" value="HMG-box"/>
    <property type="match status" value="1"/>
</dbReference>
<evidence type="ECO:0000313" key="3">
    <source>
        <dbReference type="EMBL" id="CAI9091836.1"/>
    </source>
</evidence>
<sequence length="196" mass="23208">MRMYRARTRKRVNAIRRGPDGSAFQQCERCGFSVAIALADMHECESNDKVKKFRGWPRGGSPKTTLNYEDQPRSAFRFFMEEFVEECEEEDEVVVDRKGFEKWKKMSKEDREQYVIKAEKVNLAYIKALLEEENNIFWVDDEADSAEVGKFDKNYPQGDYSDDDCHISESFLFWSENSDDYGSTDWRKRLLNQLRK</sequence>
<dbReference type="GO" id="GO:0003677">
    <property type="term" value="F:DNA binding"/>
    <property type="evidence" value="ECO:0007669"/>
    <property type="project" value="UniProtKB-UniRule"/>
</dbReference>
<keyword evidence="4" id="KW-1185">Reference proteome</keyword>
<dbReference type="InterPro" id="IPR009071">
    <property type="entry name" value="HMG_box_dom"/>
</dbReference>
<name>A0AAV1C913_OLDCO</name>
<organism evidence="3 4">
    <name type="scientific">Oldenlandia corymbosa var. corymbosa</name>
    <dbReference type="NCBI Taxonomy" id="529605"/>
    <lineage>
        <taxon>Eukaryota</taxon>
        <taxon>Viridiplantae</taxon>
        <taxon>Streptophyta</taxon>
        <taxon>Embryophyta</taxon>
        <taxon>Tracheophyta</taxon>
        <taxon>Spermatophyta</taxon>
        <taxon>Magnoliopsida</taxon>
        <taxon>eudicotyledons</taxon>
        <taxon>Gunneridae</taxon>
        <taxon>Pentapetalae</taxon>
        <taxon>asterids</taxon>
        <taxon>lamiids</taxon>
        <taxon>Gentianales</taxon>
        <taxon>Rubiaceae</taxon>
        <taxon>Rubioideae</taxon>
        <taxon>Spermacoceae</taxon>
        <taxon>Hedyotis-Oldenlandia complex</taxon>
        <taxon>Oldenlandia</taxon>
    </lineage>
</organism>
<dbReference type="EMBL" id="OX459118">
    <property type="protein sequence ID" value="CAI9091836.1"/>
    <property type="molecule type" value="Genomic_DNA"/>
</dbReference>
<dbReference type="PANTHER" id="PTHR47658:SF2">
    <property type="entry name" value="HMG-BOX (HIGH MOBILITY GROUP) DNA-BINDING FAMILY PROTEIN"/>
    <property type="match status" value="1"/>
</dbReference>
<dbReference type="AlphaFoldDB" id="A0AAV1C913"/>
<proteinExistence type="predicted"/>
<feature type="DNA-binding region" description="HMG box" evidence="1">
    <location>
        <begin position="69"/>
        <end position="133"/>
    </location>
</feature>
<dbReference type="InterPro" id="IPR036910">
    <property type="entry name" value="HMG_box_dom_sf"/>
</dbReference>
<gene>
    <name evidence="3" type="ORF">OLC1_LOCUS3657</name>
</gene>